<dbReference type="InterPro" id="IPR050391">
    <property type="entry name" value="Mito_Metabolite_Transporter"/>
</dbReference>
<sequence length="139" mass="14714">MTTTETVAATKLESASTTKAPSIPFALKLAFGGLAGMGATMFVQPLDLVKNRMQLSGTTGKKEYTSSFQALRSIIAKEGIFAVYNGLSAGLARQASYTTTRLGVYTWLFEKFSKPGESPSFAMKAGLGMTAGNTLFAPH</sequence>
<dbReference type="InterPro" id="IPR023395">
    <property type="entry name" value="MCP_dom_sf"/>
</dbReference>
<comment type="similarity">
    <text evidence="2 9">Belongs to the mitochondrial carrier (TC 2.A.29) family.</text>
</comment>
<dbReference type="Pfam" id="PF00153">
    <property type="entry name" value="Mito_carr"/>
    <property type="match status" value="1"/>
</dbReference>
<dbReference type="SUPFAM" id="SSF103506">
    <property type="entry name" value="Mitochondrial carrier"/>
    <property type="match status" value="1"/>
</dbReference>
<evidence type="ECO:0000256" key="5">
    <source>
        <dbReference type="ARBA" id="ARBA00022737"/>
    </source>
</evidence>
<dbReference type="GO" id="GO:0016020">
    <property type="term" value="C:membrane"/>
    <property type="evidence" value="ECO:0007669"/>
    <property type="project" value="UniProtKB-SubCell"/>
</dbReference>
<dbReference type="AlphaFoldDB" id="A0A914PKU8"/>
<keyword evidence="4 8" id="KW-0812">Transmembrane</keyword>
<keyword evidence="3 9" id="KW-0813">Transport</keyword>
<dbReference type="Gene3D" id="1.50.40.10">
    <property type="entry name" value="Mitochondrial carrier domain"/>
    <property type="match status" value="1"/>
</dbReference>
<organism evidence="11 12">
    <name type="scientific">Panagrolaimus davidi</name>
    <dbReference type="NCBI Taxonomy" id="227884"/>
    <lineage>
        <taxon>Eukaryota</taxon>
        <taxon>Metazoa</taxon>
        <taxon>Ecdysozoa</taxon>
        <taxon>Nematoda</taxon>
        <taxon>Chromadorea</taxon>
        <taxon>Rhabditida</taxon>
        <taxon>Tylenchina</taxon>
        <taxon>Panagrolaimomorpha</taxon>
        <taxon>Panagrolaimoidea</taxon>
        <taxon>Panagrolaimidae</taxon>
        <taxon>Panagrolaimus</taxon>
    </lineage>
</organism>
<evidence type="ECO:0000256" key="2">
    <source>
        <dbReference type="ARBA" id="ARBA00006375"/>
    </source>
</evidence>
<feature type="transmembrane region" description="Helical" evidence="10">
    <location>
        <begin position="25"/>
        <end position="43"/>
    </location>
</feature>
<dbReference type="Proteomes" id="UP000887578">
    <property type="component" value="Unplaced"/>
</dbReference>
<evidence type="ECO:0000256" key="8">
    <source>
        <dbReference type="PROSITE-ProRule" id="PRU00282"/>
    </source>
</evidence>
<keyword evidence="6 10" id="KW-1133">Transmembrane helix</keyword>
<dbReference type="WBParaSite" id="PDA_v2.g19040.t1">
    <property type="protein sequence ID" value="PDA_v2.g19040.t1"/>
    <property type="gene ID" value="PDA_v2.g19040"/>
</dbReference>
<evidence type="ECO:0000256" key="7">
    <source>
        <dbReference type="ARBA" id="ARBA00023136"/>
    </source>
</evidence>
<proteinExistence type="inferred from homology"/>
<dbReference type="PANTHER" id="PTHR45618">
    <property type="entry name" value="MITOCHONDRIAL DICARBOXYLATE CARRIER-RELATED"/>
    <property type="match status" value="1"/>
</dbReference>
<name>A0A914PKU8_9BILA</name>
<protein>
    <submittedName>
        <fullName evidence="12">Uncharacterized protein</fullName>
    </submittedName>
</protein>
<dbReference type="InterPro" id="IPR018108">
    <property type="entry name" value="MCP_transmembrane"/>
</dbReference>
<keyword evidence="11" id="KW-1185">Reference proteome</keyword>
<evidence type="ECO:0000256" key="4">
    <source>
        <dbReference type="ARBA" id="ARBA00022692"/>
    </source>
</evidence>
<feature type="repeat" description="Solcar" evidence="8">
    <location>
        <begin position="23"/>
        <end position="111"/>
    </location>
</feature>
<evidence type="ECO:0000256" key="3">
    <source>
        <dbReference type="ARBA" id="ARBA00022448"/>
    </source>
</evidence>
<evidence type="ECO:0000256" key="9">
    <source>
        <dbReference type="RuleBase" id="RU000488"/>
    </source>
</evidence>
<evidence type="ECO:0000313" key="11">
    <source>
        <dbReference type="Proteomes" id="UP000887578"/>
    </source>
</evidence>
<keyword evidence="7 8" id="KW-0472">Membrane</keyword>
<keyword evidence="5" id="KW-0677">Repeat</keyword>
<evidence type="ECO:0000256" key="6">
    <source>
        <dbReference type="ARBA" id="ARBA00022989"/>
    </source>
</evidence>
<accession>A0A914PKU8</accession>
<evidence type="ECO:0000256" key="10">
    <source>
        <dbReference type="SAM" id="Phobius"/>
    </source>
</evidence>
<evidence type="ECO:0000313" key="12">
    <source>
        <dbReference type="WBParaSite" id="PDA_v2.g19040.t1"/>
    </source>
</evidence>
<comment type="subcellular location">
    <subcellularLocation>
        <location evidence="1">Membrane</location>
        <topology evidence="1">Multi-pass membrane protein</topology>
    </subcellularLocation>
</comment>
<evidence type="ECO:0000256" key="1">
    <source>
        <dbReference type="ARBA" id="ARBA00004141"/>
    </source>
</evidence>
<dbReference type="PROSITE" id="PS50920">
    <property type="entry name" value="SOLCAR"/>
    <property type="match status" value="1"/>
</dbReference>
<reference evidence="12" key="1">
    <citation type="submission" date="2022-11" db="UniProtKB">
        <authorList>
            <consortium name="WormBaseParasite"/>
        </authorList>
    </citation>
    <scope>IDENTIFICATION</scope>
</reference>